<proteinExistence type="predicted"/>
<evidence type="ECO:0000256" key="1">
    <source>
        <dbReference type="ARBA" id="ARBA00022737"/>
    </source>
</evidence>
<protein>
    <submittedName>
        <fullName evidence="6">Heterokaryon incompatibility protein-domain-containing protein</fullName>
    </submittedName>
</protein>
<dbReference type="InterPro" id="IPR027417">
    <property type="entry name" value="P-loop_NTPase"/>
</dbReference>
<dbReference type="Pfam" id="PF24883">
    <property type="entry name" value="NPHP3_N"/>
    <property type="match status" value="1"/>
</dbReference>
<dbReference type="SUPFAM" id="SSF52540">
    <property type="entry name" value="P-loop containing nucleoside triphosphate hydrolases"/>
    <property type="match status" value="1"/>
</dbReference>
<name>A0A6A5ZVN5_9PLEO</name>
<dbReference type="InterPro" id="IPR056884">
    <property type="entry name" value="NPHP3-like_N"/>
</dbReference>
<feature type="region of interest" description="Disordered" evidence="3">
    <location>
        <begin position="1"/>
        <end position="21"/>
    </location>
</feature>
<keyword evidence="1" id="KW-0677">Repeat</keyword>
<evidence type="ECO:0000313" key="6">
    <source>
        <dbReference type="EMBL" id="KAF2122943.1"/>
    </source>
</evidence>
<feature type="compositionally biased region" description="Basic and acidic residues" evidence="3">
    <location>
        <begin position="1"/>
        <end position="12"/>
    </location>
</feature>
<dbReference type="Proteomes" id="UP000799770">
    <property type="component" value="Unassembled WGS sequence"/>
</dbReference>
<evidence type="ECO:0000256" key="3">
    <source>
        <dbReference type="SAM" id="MobiDB-lite"/>
    </source>
</evidence>
<sequence>MIGSSDFEREENSNDEDDEMEDVVQDPFASISRVPHEGFSEHYELTFDIHNGLFEWFFDSEEFRYWSSSEKTWSLHVFGGPGCGKTTLAALAGERLRKSLQETAVPVASIFIDKEVSSKEAIFVEDLLASIHSQLAVYIANTNHEVVAHSKRYDEACKQGRSTAVRIRLVRKALIARLSLTDHALLILDGYDRLSEGLQLLFDREMEELFDREMGKLRSNLRVLLTRRVPPFQRAPAMACDNCEREVKLYWECQACKKRWLCNDCKKLESICKNCQSRDRFLEPYDFVAFDISRVPDGLMRNFITWNYKQEFGVQEVEETGKRLVEYITTKSRGNVTIAKIRLEDAFTRHGSQSTDKVADRLPRSIIGLFDIGIKRIESQPEAERLLALIGLVMAAGNEYGVSLTTLGESIAVVLGGFPPLAGAPPRSVEDVIAAAGGFLVLDQTSDENEVSCFHSDFALYVQENYNDALFSVKTQLERLREPRNALVSRVLTSPALVGTPPTMGTSFDTVSDAPTLKDDRSLVPSMRSGSLSRTWPQGLGLWTGSIDHISMSPPRMDSGEQVPTLARETKEGFDRFANGQTVSSATRICRLCREQILDAGKPLGRHHDSLEKANEGKAQQCTFCQTLYRDIGIRKFPMYRWTVRGAGRSRETGLAIAVVFRRITPNGPDKESVDESAARTFYMLPADEVEAISDVSLLSNSTDPTTSAGVQIRKWLKECNDNHEGCRKHVKGDFVPTRLLDLENSNQGFVRLVITGEENIEGPYCTLSHSWGRIPFVTTTPKNLEEFKTKGVEISRLSTNFQQAIAVAQVLDMRYIWIDSLTIVQNDGGKDFSSEGQLMHKVYRYSYCNIAAADASNSTQGLFRPRNPEHITKHIIPARYKGNGSSIFGDKTWRILSESFWDDELLGTKIYTRGWVFQERMLSPRLLHFAQNQIFWDCGTLSACETIPAGLPRAIDGTAATDRHWRGRLQALNTRGQGPVSGANDDSIEEFWRTALTNYTSCDLTKQVDKTVAIWSVAKLVRDIVGQEYGCGMWEFGLEEQLAWRVANIDQSAKMAELNWRYPSWSWASVRGAAIAQDRLTSNRILCAKNHNGTPIAIGRGGVELKTGLKDAKKESDLDNEPALKSNSIPIQGHACRATLQLDPQAVGYQIILPEPDVSAGATVGSFVAYPDERPAADNFEVGKCIFLILAASKQATSQKRGVVLTAIPFNELPPAPTEATYFGLGLLLQNPHTFKVRYERQLPQLESRLAEFPSSDDSWDKKNLIDEIAYVKSLLAQIEEQQKDCEEGKLRYRRVGAVQFRDVDERTWQELLRDSMTKFWLD</sequence>
<dbReference type="Pfam" id="PF06985">
    <property type="entry name" value="HET"/>
    <property type="match status" value="1"/>
</dbReference>
<feature type="domain" description="Heterokaryon incompatibility" evidence="4">
    <location>
        <begin position="765"/>
        <end position="920"/>
    </location>
</feature>
<reference evidence="6" key="1">
    <citation type="journal article" date="2020" name="Stud. Mycol.">
        <title>101 Dothideomycetes genomes: a test case for predicting lifestyles and emergence of pathogens.</title>
        <authorList>
            <person name="Haridas S."/>
            <person name="Albert R."/>
            <person name="Binder M."/>
            <person name="Bloem J."/>
            <person name="Labutti K."/>
            <person name="Salamov A."/>
            <person name="Andreopoulos B."/>
            <person name="Baker S."/>
            <person name="Barry K."/>
            <person name="Bills G."/>
            <person name="Bluhm B."/>
            <person name="Cannon C."/>
            <person name="Castanera R."/>
            <person name="Culley D."/>
            <person name="Daum C."/>
            <person name="Ezra D."/>
            <person name="Gonzalez J."/>
            <person name="Henrissat B."/>
            <person name="Kuo A."/>
            <person name="Liang C."/>
            <person name="Lipzen A."/>
            <person name="Lutzoni F."/>
            <person name="Magnuson J."/>
            <person name="Mondo S."/>
            <person name="Nolan M."/>
            <person name="Ohm R."/>
            <person name="Pangilinan J."/>
            <person name="Park H.-J."/>
            <person name="Ramirez L."/>
            <person name="Alfaro M."/>
            <person name="Sun H."/>
            <person name="Tritt A."/>
            <person name="Yoshinaga Y."/>
            <person name="Zwiers L.-H."/>
            <person name="Turgeon B."/>
            <person name="Goodwin S."/>
            <person name="Spatafora J."/>
            <person name="Crous P."/>
            <person name="Grigoriev I."/>
        </authorList>
    </citation>
    <scope>NUCLEOTIDE SEQUENCE</scope>
    <source>
        <strain evidence="6">CBS 627.86</strain>
    </source>
</reference>
<dbReference type="PANTHER" id="PTHR33112:SF10">
    <property type="entry name" value="TOL"/>
    <property type="match status" value="1"/>
</dbReference>
<dbReference type="EMBL" id="ML977310">
    <property type="protein sequence ID" value="KAF2122943.1"/>
    <property type="molecule type" value="Genomic_DNA"/>
</dbReference>
<evidence type="ECO:0000313" key="7">
    <source>
        <dbReference type="Proteomes" id="UP000799770"/>
    </source>
</evidence>
<dbReference type="Gene3D" id="3.40.50.300">
    <property type="entry name" value="P-loop containing nucleotide triphosphate hydrolases"/>
    <property type="match status" value="1"/>
</dbReference>
<gene>
    <name evidence="6" type="ORF">BDV96DRAFT_561712</name>
</gene>
<feature type="domain" description="Nephrocystin 3-like N-terminal" evidence="5">
    <location>
        <begin position="54"/>
        <end position="228"/>
    </location>
</feature>
<keyword evidence="2" id="KW-0175">Coiled coil</keyword>
<dbReference type="InterPro" id="IPR010730">
    <property type="entry name" value="HET"/>
</dbReference>
<evidence type="ECO:0000259" key="4">
    <source>
        <dbReference type="Pfam" id="PF06985"/>
    </source>
</evidence>
<evidence type="ECO:0000256" key="2">
    <source>
        <dbReference type="SAM" id="Coils"/>
    </source>
</evidence>
<keyword evidence="7" id="KW-1185">Reference proteome</keyword>
<dbReference type="PANTHER" id="PTHR33112">
    <property type="entry name" value="DOMAIN PROTEIN, PUTATIVE-RELATED"/>
    <property type="match status" value="1"/>
</dbReference>
<accession>A0A6A5ZVN5</accession>
<dbReference type="OrthoDB" id="5362512at2759"/>
<feature type="coiled-coil region" evidence="2">
    <location>
        <begin position="1263"/>
        <end position="1293"/>
    </location>
</feature>
<evidence type="ECO:0000259" key="5">
    <source>
        <dbReference type="Pfam" id="PF24883"/>
    </source>
</evidence>
<organism evidence="6 7">
    <name type="scientific">Lophiotrema nucula</name>
    <dbReference type="NCBI Taxonomy" id="690887"/>
    <lineage>
        <taxon>Eukaryota</taxon>
        <taxon>Fungi</taxon>
        <taxon>Dikarya</taxon>
        <taxon>Ascomycota</taxon>
        <taxon>Pezizomycotina</taxon>
        <taxon>Dothideomycetes</taxon>
        <taxon>Pleosporomycetidae</taxon>
        <taxon>Pleosporales</taxon>
        <taxon>Lophiotremataceae</taxon>
        <taxon>Lophiotrema</taxon>
    </lineage>
</organism>